<dbReference type="Pfam" id="PF24824">
    <property type="entry name" value="PH_SPT16"/>
    <property type="match status" value="1"/>
</dbReference>
<dbReference type="Gene3D" id="3.90.230.10">
    <property type="entry name" value="Creatinase/methionine aminopeptidase superfamily"/>
    <property type="match status" value="1"/>
</dbReference>
<dbReference type="Gene3D" id="3.60.21.10">
    <property type="match status" value="1"/>
</dbReference>
<dbReference type="InterPro" id="IPR013719">
    <property type="entry name" value="RTT106/SPT16-like_middle_dom"/>
</dbReference>
<evidence type="ECO:0000256" key="13">
    <source>
        <dbReference type="SAM" id="MobiDB-lite"/>
    </source>
</evidence>
<dbReference type="GO" id="GO:0006260">
    <property type="term" value="P:DNA replication"/>
    <property type="evidence" value="ECO:0007669"/>
    <property type="project" value="UniProtKB-KW"/>
</dbReference>
<dbReference type="Gene3D" id="2.30.29.210">
    <property type="entry name" value="FACT complex subunit Spt16p/Cdc68p"/>
    <property type="match status" value="1"/>
</dbReference>
<comment type="subunit">
    <text evidence="11">Component of the FACT complex.</text>
</comment>
<feature type="compositionally biased region" description="Basic and acidic residues" evidence="13">
    <location>
        <begin position="1270"/>
        <end position="1299"/>
    </location>
</feature>
<dbReference type="GO" id="GO:0035101">
    <property type="term" value="C:FACT complex"/>
    <property type="evidence" value="ECO:0007669"/>
    <property type="project" value="UniProtKB-UniRule"/>
</dbReference>
<dbReference type="Pfam" id="PF08644">
    <property type="entry name" value="SPT16"/>
    <property type="match status" value="1"/>
</dbReference>
<protein>
    <recommendedName>
        <fullName evidence="11">FACT complex subunit</fullName>
    </recommendedName>
</protein>
<gene>
    <name evidence="17" type="ORF">Agabi119p4_3227</name>
</gene>
<dbReference type="InterPro" id="IPR029149">
    <property type="entry name" value="Creatin/AminoP/Spt16_N"/>
</dbReference>
<evidence type="ECO:0000256" key="10">
    <source>
        <dbReference type="ARBA" id="ARBA00025370"/>
    </source>
</evidence>
<keyword evidence="3 11" id="KW-0235">DNA replication</keyword>
<dbReference type="EMBL" id="JABXXO010000004">
    <property type="protein sequence ID" value="KAF7778882.1"/>
    <property type="molecule type" value="Genomic_DNA"/>
</dbReference>
<accession>A0A8H7KIX4</accession>
<keyword evidence="5 11" id="KW-0805">Transcription regulation</keyword>
<dbReference type="GO" id="GO:0031491">
    <property type="term" value="F:nucleosome binding"/>
    <property type="evidence" value="ECO:0007669"/>
    <property type="project" value="TreeGrafter"/>
</dbReference>
<dbReference type="Pfam" id="PF14826">
    <property type="entry name" value="FACT-Spt16_Nlob"/>
    <property type="match status" value="1"/>
</dbReference>
<dbReference type="GO" id="GO:0010468">
    <property type="term" value="P:regulation of gene expression"/>
    <property type="evidence" value="ECO:0007669"/>
    <property type="project" value="UniProtKB-ARBA"/>
</dbReference>
<dbReference type="InterPro" id="IPR013953">
    <property type="entry name" value="FACT_SPT16_M"/>
</dbReference>
<keyword evidence="8 11" id="KW-0234">DNA repair</keyword>
<dbReference type="PANTHER" id="PTHR13980:SF15">
    <property type="entry name" value="FACT COMPLEX SUBUNIT SPT16"/>
    <property type="match status" value="1"/>
</dbReference>
<keyword evidence="6 12" id="KW-0175">Coiled coil</keyword>
<dbReference type="GO" id="GO:0006281">
    <property type="term" value="P:DNA repair"/>
    <property type="evidence" value="ECO:0007669"/>
    <property type="project" value="UniProtKB-UniRule"/>
</dbReference>
<dbReference type="SMART" id="SM01285">
    <property type="entry name" value="FACT-Spt16_Nlob"/>
    <property type="match status" value="1"/>
</dbReference>
<dbReference type="SUPFAM" id="SSF56300">
    <property type="entry name" value="Metallo-dependent phosphatases"/>
    <property type="match status" value="1"/>
</dbReference>
<dbReference type="InterPro" id="IPR011993">
    <property type="entry name" value="PH-like_dom_sf"/>
</dbReference>
<organism evidence="17 18">
    <name type="scientific">Agaricus bisporus var. burnettii</name>
    <dbReference type="NCBI Taxonomy" id="192524"/>
    <lineage>
        <taxon>Eukaryota</taxon>
        <taxon>Fungi</taxon>
        <taxon>Dikarya</taxon>
        <taxon>Basidiomycota</taxon>
        <taxon>Agaricomycotina</taxon>
        <taxon>Agaricomycetes</taxon>
        <taxon>Agaricomycetidae</taxon>
        <taxon>Agaricales</taxon>
        <taxon>Agaricineae</taxon>
        <taxon>Agaricaceae</taxon>
        <taxon>Agaricus</taxon>
    </lineage>
</organism>
<evidence type="ECO:0000313" key="18">
    <source>
        <dbReference type="Proteomes" id="UP000629468"/>
    </source>
</evidence>
<keyword evidence="7 11" id="KW-0804">Transcription</keyword>
<dbReference type="Gene3D" id="2.30.29.150">
    <property type="match status" value="1"/>
</dbReference>
<dbReference type="GO" id="GO:0016787">
    <property type="term" value="F:hydrolase activity"/>
    <property type="evidence" value="ECO:0007669"/>
    <property type="project" value="InterPro"/>
</dbReference>
<dbReference type="GO" id="GO:0006368">
    <property type="term" value="P:transcription elongation by RNA polymerase II"/>
    <property type="evidence" value="ECO:0007669"/>
    <property type="project" value="TreeGrafter"/>
</dbReference>
<dbReference type="InterPro" id="IPR036005">
    <property type="entry name" value="Creatinase/aminopeptidase-like"/>
</dbReference>
<dbReference type="InterPro" id="IPR040258">
    <property type="entry name" value="Spt16"/>
</dbReference>
<dbReference type="InterPro" id="IPR048969">
    <property type="entry name" value="FACT_SPT16_C"/>
</dbReference>
<dbReference type="InterPro" id="IPR029148">
    <property type="entry name" value="FACT-SPT16_Nlobe"/>
</dbReference>
<dbReference type="InterPro" id="IPR000994">
    <property type="entry name" value="Pept_M24"/>
</dbReference>
<evidence type="ECO:0000259" key="15">
    <source>
        <dbReference type="SMART" id="SM01286"/>
    </source>
</evidence>
<keyword evidence="4 11" id="KW-0227">DNA damage</keyword>
<evidence type="ECO:0000256" key="6">
    <source>
        <dbReference type="ARBA" id="ARBA00023054"/>
    </source>
</evidence>
<dbReference type="SMART" id="SM01286">
    <property type="entry name" value="SPT16"/>
    <property type="match status" value="1"/>
</dbReference>
<keyword evidence="9 11" id="KW-0539">Nucleus</keyword>
<comment type="subcellular location">
    <subcellularLocation>
        <location evidence="11">Nucleus</location>
    </subcellularLocation>
    <subcellularLocation>
        <location evidence="11">Chromosome</location>
    </subcellularLocation>
</comment>
<feature type="domain" description="Histone chaperone RTT106/FACT complex subunit SPT16-like middle" evidence="16">
    <location>
        <begin position="1086"/>
        <end position="1176"/>
    </location>
</feature>
<evidence type="ECO:0000256" key="12">
    <source>
        <dbReference type="SAM" id="Coils"/>
    </source>
</evidence>
<evidence type="ECO:0000256" key="4">
    <source>
        <dbReference type="ARBA" id="ARBA00022763"/>
    </source>
</evidence>
<sequence length="1317" mass="147638">MRSKGPAVIITDTARAYAHSAQLPPHPGSEWTRFVCISDNHSQTFDDLPAGDVLLHAGDMSSWGYPEQVMKVLKWIANLDYPVKIIIGGNHDLCLDKDDDLSGFHRMDVQKLAAIQNYIKGEEMKKANVHYLEYESIEFTTAVGRVWRVYGSPAAPKYATGAFQYEGREEAQAIYAKIPSNAEIVITHTPAKYCLDVTMRGKNAGCRVLRKRLDELKECRLHVFGHIHECAGVEMVEGGRARLAYPNALPPSIILAMLVELNKPLFVARAKRIYDGWLNATKNDDYASIADADGLIVLAGDPAPEDEPMRKGTCLQQWLLGYEFPSTMMLFQKDQISILCSASKGKILSQIEKAEGVVPIKLFVQAKGKDITTDALPLFFEQYCKSKRVGTFLKEQHSGKLIADWDKLCSGAEVKPELVDMSPAISSVMAVKDEEESKAVQVAGSLTSTLLKYHIAPKLESILDKESKITHDMLAAQVEARLGFGEGKDAKGPDMKVWSKNKNLDKVDWQLVEFCYPPIIISRSSKTGYDLRYTVESTEDNIAHKGVLLISVGMRYKSYCTSVGRTFIVDPKPEQEAQYSLLLSLQSELLSFIKDGVISRDVYHHALSFVRQKDPNLEKHFVKNIGFGTGMEFRDSNYLLTPKNGHSLKKGMTLILGLGFTDLDDAGRKYALQLTDTIVVGQDQSALLTEGTKSTKDTLFFLNDEPEVVEKKEKKPAVNARANGSPAKKTAGTKILRGQTRRAAQDEVHQTAAAKLLDHQKELHDKLQDEGLRRYSEDGVGTGVREGKTWKKFQSYKGEAALPQDVDRLRIHVDRKAQTVILPIHGFAVPLHVNTIKNVSKNDEGDFTYLRINFQTPGQMSGKKDDTPFEDPDATFIRSVSYRSPDSHRFDNISRQITELKKEANKREQQKKEMADVVEQGNLVEIKGRRPIKMSEAFVRPALDGKRLPGEVEIHQNGVRYQSVGAQKVDILFSNIKHLFFQPCDHELLVIVHLHLKSPIMIGKKKTSDVQFFREATDVQFDETGNRKRKHRYGDEDEIEMEQQERKRRAMMNKEVKAFAEKIAEAASTSLGEALELDIPFRELSFEGVPFRTSVRLQPTTECLVHLMDPPFLVVTLADIEIASLERVQYGLKQFDLVLIFKDFTKAPLHINSIQSSQMDDVKNWLDSVDIPMSEGPVNLNWGPIMKHVNENPYEFFQGGGWSFLGGVGGAESEGSEQSDSMSEFEAQSDDFAESSSEDESEFSEEDVASDDSDSYGDDDSDEGDDWDELERKAAKADARHAEDRKKGNRSDNSDDDRPKKKKAAAKSNKANGKSKR</sequence>
<evidence type="ECO:0000256" key="7">
    <source>
        <dbReference type="ARBA" id="ARBA00023163"/>
    </source>
</evidence>
<comment type="function">
    <text evidence="10 11">Component of the FACT complex, a general chromatin factor that acts to reorganize nucleosomes. The FACT complex is involved in multiple processes that require DNA as a template such as mRNA elongation, DNA replication and DNA repair. During transcription elongation the FACT complex acts as a histone chaperone that both destabilizes and restores nucleosomal structure. It facilitates the passage of RNA polymerase II and transcription by promoting the dissociation of one histone H2A-H2B dimer from the nucleosome, then subsequently promotes the reestablishment of the nucleosome following the passage of RNA polymerase II.</text>
</comment>
<evidence type="ECO:0000256" key="5">
    <source>
        <dbReference type="ARBA" id="ARBA00023015"/>
    </source>
</evidence>
<evidence type="ECO:0000256" key="3">
    <source>
        <dbReference type="ARBA" id="ARBA00022705"/>
    </source>
</evidence>
<dbReference type="InterPro" id="IPR056595">
    <property type="entry name" value="Fact-SPT16_PH"/>
</dbReference>
<comment type="caution">
    <text evidence="17">The sequence shown here is derived from an EMBL/GenBank/DDBJ whole genome shotgun (WGS) entry which is preliminary data.</text>
</comment>
<evidence type="ECO:0000256" key="2">
    <source>
        <dbReference type="ARBA" id="ARBA00022454"/>
    </source>
</evidence>
<dbReference type="FunFam" id="2.30.29.30:FF:000017">
    <property type="entry name" value="FACT complex subunit SPT16"/>
    <property type="match status" value="1"/>
</dbReference>
<evidence type="ECO:0000256" key="11">
    <source>
        <dbReference type="RuleBase" id="RU367052"/>
    </source>
</evidence>
<feature type="domain" description="FACT complex subunit SPT16 middle" evidence="15">
    <location>
        <begin position="811"/>
        <end position="961"/>
    </location>
</feature>
<evidence type="ECO:0000259" key="16">
    <source>
        <dbReference type="SMART" id="SM01287"/>
    </source>
</evidence>
<dbReference type="FunFam" id="3.90.230.10:FF:000005">
    <property type="entry name" value="FACT complex subunit spt16"/>
    <property type="match status" value="1"/>
</dbReference>
<name>A0A8H7KIX4_AGABI</name>
<dbReference type="Gene3D" id="3.40.350.10">
    <property type="entry name" value="Creatinase/prolidase N-terminal domain"/>
    <property type="match status" value="1"/>
</dbReference>
<reference evidence="17 18" key="1">
    <citation type="journal article" name="Sci. Rep.">
        <title>Telomere-to-telomere assembled and centromere annotated genomes of the two main subspecies of the button mushroom Agaricus bisporus reveal especially polymorphic chromosome ends.</title>
        <authorList>
            <person name="Sonnenberg A.S.M."/>
            <person name="Sedaghat-Telgerd N."/>
            <person name="Lavrijssen B."/>
            <person name="Ohm R.A."/>
            <person name="Hendrickx P.M."/>
            <person name="Scholtmeijer K."/>
            <person name="Baars J.J.P."/>
            <person name="van Peer A."/>
        </authorList>
    </citation>
    <scope>NUCLEOTIDE SEQUENCE [LARGE SCALE GENOMIC DNA]</scope>
    <source>
        <strain evidence="17 18">H119_p4</strain>
    </source>
</reference>
<dbReference type="Pfam" id="PF08512">
    <property type="entry name" value="Rttp106-like_middle"/>
    <property type="match status" value="1"/>
</dbReference>
<evidence type="ECO:0000313" key="17">
    <source>
        <dbReference type="EMBL" id="KAF7778882.1"/>
    </source>
</evidence>
<dbReference type="CDD" id="cd07379">
    <property type="entry name" value="MPP_239FB"/>
    <property type="match status" value="1"/>
</dbReference>
<proteinExistence type="inferred from homology"/>
<dbReference type="FunFam" id="2.30.29.210:FF:000001">
    <property type="entry name" value="FACT complex subunit spt16"/>
    <property type="match status" value="1"/>
</dbReference>
<dbReference type="SMART" id="SM01287">
    <property type="entry name" value="Rtt106"/>
    <property type="match status" value="1"/>
</dbReference>
<dbReference type="InterPro" id="IPR004843">
    <property type="entry name" value="Calcineurin-like_PHP"/>
</dbReference>
<keyword evidence="2 11" id="KW-0158">Chromosome</keyword>
<dbReference type="Gene3D" id="2.30.29.30">
    <property type="entry name" value="Pleckstrin-homology domain (PH domain)/Phosphotyrosine-binding domain (PTB)"/>
    <property type="match status" value="1"/>
</dbReference>
<feature type="domain" description="FACT complex subunit SPT16 N-terminal lobe" evidence="14">
    <location>
        <begin position="261"/>
        <end position="425"/>
    </location>
</feature>
<evidence type="ECO:0000256" key="8">
    <source>
        <dbReference type="ARBA" id="ARBA00023204"/>
    </source>
</evidence>
<evidence type="ECO:0000256" key="1">
    <source>
        <dbReference type="ARBA" id="ARBA00010779"/>
    </source>
</evidence>
<dbReference type="FunFam" id="2.30.29.150:FF:000002">
    <property type="entry name" value="FACT complex subunit SPT16"/>
    <property type="match status" value="1"/>
</dbReference>
<dbReference type="InterPro" id="IPR029052">
    <property type="entry name" value="Metallo-depent_PP-like"/>
</dbReference>
<dbReference type="SUPFAM" id="SSF55920">
    <property type="entry name" value="Creatinase/aminopeptidase"/>
    <property type="match status" value="1"/>
</dbReference>
<feature type="compositionally biased region" description="Low complexity" evidence="13">
    <location>
        <begin position="1306"/>
        <end position="1317"/>
    </location>
</feature>
<dbReference type="Proteomes" id="UP000629468">
    <property type="component" value="Unassembled WGS sequence"/>
</dbReference>
<evidence type="ECO:0000256" key="9">
    <source>
        <dbReference type="ARBA" id="ARBA00023242"/>
    </source>
</evidence>
<evidence type="ECO:0000259" key="14">
    <source>
        <dbReference type="SMART" id="SM01285"/>
    </source>
</evidence>
<dbReference type="Pfam" id="PF00557">
    <property type="entry name" value="Peptidase_M24"/>
    <property type="match status" value="1"/>
</dbReference>
<dbReference type="Pfam" id="PF00149">
    <property type="entry name" value="Metallophos"/>
    <property type="match status" value="1"/>
</dbReference>
<feature type="region of interest" description="Disordered" evidence="13">
    <location>
        <begin position="1207"/>
        <end position="1317"/>
    </location>
</feature>
<feature type="compositionally biased region" description="Acidic residues" evidence="13">
    <location>
        <begin position="1227"/>
        <end position="1269"/>
    </location>
</feature>
<feature type="coiled-coil region" evidence="12">
    <location>
        <begin position="890"/>
        <end position="920"/>
    </location>
</feature>
<comment type="similarity">
    <text evidence="1 11">Belongs to the peptidase M24 family. SPT16 subfamily.</text>
</comment>
<dbReference type="Pfam" id="PF21091">
    <property type="entry name" value="SPT16_C"/>
    <property type="match status" value="1"/>
</dbReference>
<dbReference type="PANTHER" id="PTHR13980">
    <property type="entry name" value="CDC68 RELATED"/>
    <property type="match status" value="1"/>
</dbReference>